<comment type="caution">
    <text evidence="1">The sequence shown here is derived from an EMBL/GenBank/DDBJ whole genome shotgun (WGS) entry which is preliminary data.</text>
</comment>
<evidence type="ECO:0000313" key="1">
    <source>
        <dbReference type="EMBL" id="MDN4494524.1"/>
    </source>
</evidence>
<gene>
    <name evidence="1" type="ORF">QYB95_13305</name>
</gene>
<protein>
    <submittedName>
        <fullName evidence="1">Uncharacterized protein</fullName>
    </submittedName>
</protein>
<keyword evidence="2" id="KW-1185">Reference proteome</keyword>
<organism evidence="1 2">
    <name type="scientific">Ureibacillus aquaedulcis</name>
    <dbReference type="NCBI Taxonomy" id="3058421"/>
    <lineage>
        <taxon>Bacteria</taxon>
        <taxon>Bacillati</taxon>
        <taxon>Bacillota</taxon>
        <taxon>Bacilli</taxon>
        <taxon>Bacillales</taxon>
        <taxon>Caryophanaceae</taxon>
        <taxon>Ureibacillus</taxon>
    </lineage>
</organism>
<reference evidence="1" key="1">
    <citation type="submission" date="2023-07" db="EMBL/GenBank/DDBJ databases">
        <title>Ureibacillus sp. isolated from freshwater well.</title>
        <authorList>
            <person name="Kirdat K."/>
            <person name="Bhatt A."/>
            <person name="Teware R."/>
            <person name="Bhavsar Y."/>
            <person name="Yadav A."/>
        </authorList>
    </citation>
    <scope>NUCLEOTIDE SEQUENCE</scope>
    <source>
        <strain evidence="1">BA0131</strain>
    </source>
</reference>
<dbReference type="Proteomes" id="UP001172743">
    <property type="component" value="Unassembled WGS sequence"/>
</dbReference>
<name>A0ABT8GT28_9BACL</name>
<accession>A0ABT8GT28</accession>
<evidence type="ECO:0000313" key="2">
    <source>
        <dbReference type="Proteomes" id="UP001172743"/>
    </source>
</evidence>
<proteinExistence type="predicted"/>
<dbReference type="RefSeq" id="WP_301138824.1">
    <property type="nucleotide sequence ID" value="NZ_JAUHTQ010000010.1"/>
</dbReference>
<sequence length="57" mass="6530">MVLRVFNWRSESTASPWYYDNSNGNAYRPAAERLVLERFNKKTASNGSEATINMTTI</sequence>
<dbReference type="EMBL" id="JAUHTQ010000010">
    <property type="protein sequence ID" value="MDN4494524.1"/>
    <property type="molecule type" value="Genomic_DNA"/>
</dbReference>